<dbReference type="Gene3D" id="3.40.1410.10">
    <property type="entry name" value="Chorismate lyase-like"/>
    <property type="match status" value="1"/>
</dbReference>
<dbReference type="EMBL" id="BAHE01000055">
    <property type="protein sequence ID" value="GAC02479.1"/>
    <property type="molecule type" value="Genomic_DNA"/>
</dbReference>
<dbReference type="InterPro" id="IPR050679">
    <property type="entry name" value="Bact_HTH_transcr_reg"/>
</dbReference>
<dbReference type="PANTHER" id="PTHR44846:SF16">
    <property type="entry name" value="TRANSCRIPTIONAL REGULATOR PHNF-RELATED"/>
    <property type="match status" value="1"/>
</dbReference>
<gene>
    <name evidence="5" type="ORF">GONAM_55_00040</name>
</gene>
<name>K6W1S3_9ACTN</name>
<evidence type="ECO:0000313" key="5">
    <source>
        <dbReference type="EMBL" id="GAC02479.1"/>
    </source>
</evidence>
<evidence type="ECO:0000259" key="4">
    <source>
        <dbReference type="PROSITE" id="PS50949"/>
    </source>
</evidence>
<organism evidence="5 6">
    <name type="scientific">Gordonia namibiensis NBRC 108229</name>
    <dbReference type="NCBI Taxonomy" id="1208314"/>
    <lineage>
        <taxon>Bacteria</taxon>
        <taxon>Bacillati</taxon>
        <taxon>Actinomycetota</taxon>
        <taxon>Actinomycetes</taxon>
        <taxon>Mycobacteriales</taxon>
        <taxon>Gordoniaceae</taxon>
        <taxon>Gordonia</taxon>
    </lineage>
</organism>
<keyword evidence="6" id="KW-1185">Reference proteome</keyword>
<keyword evidence="3" id="KW-0804">Transcription</keyword>
<dbReference type="PRINTS" id="PR00035">
    <property type="entry name" value="HTHGNTR"/>
</dbReference>
<dbReference type="Pfam" id="PF00392">
    <property type="entry name" value="GntR"/>
    <property type="match status" value="1"/>
</dbReference>
<dbReference type="Proteomes" id="UP000035058">
    <property type="component" value="Unassembled WGS sequence"/>
</dbReference>
<accession>K6W1S3</accession>
<feature type="domain" description="HTH gntR-type" evidence="4">
    <location>
        <begin position="7"/>
        <end position="77"/>
    </location>
</feature>
<dbReference type="RefSeq" id="WP_006868613.1">
    <property type="nucleotide sequence ID" value="NZ_BAHE01000055.1"/>
</dbReference>
<comment type="caution">
    <text evidence="5">The sequence shown here is derived from an EMBL/GenBank/DDBJ whole genome shotgun (WGS) entry which is preliminary data.</text>
</comment>
<dbReference type="AlphaFoldDB" id="K6W1S3"/>
<dbReference type="InterPro" id="IPR036390">
    <property type="entry name" value="WH_DNA-bd_sf"/>
</dbReference>
<dbReference type="GO" id="GO:0003677">
    <property type="term" value="F:DNA binding"/>
    <property type="evidence" value="ECO:0007669"/>
    <property type="project" value="UniProtKB-KW"/>
</dbReference>
<dbReference type="InterPro" id="IPR036388">
    <property type="entry name" value="WH-like_DNA-bd_sf"/>
</dbReference>
<evidence type="ECO:0000256" key="1">
    <source>
        <dbReference type="ARBA" id="ARBA00023015"/>
    </source>
</evidence>
<dbReference type="InterPro" id="IPR028978">
    <property type="entry name" value="Chorismate_lyase_/UTRA_dom_sf"/>
</dbReference>
<evidence type="ECO:0000256" key="2">
    <source>
        <dbReference type="ARBA" id="ARBA00023125"/>
    </source>
</evidence>
<proteinExistence type="predicted"/>
<evidence type="ECO:0000256" key="3">
    <source>
        <dbReference type="ARBA" id="ARBA00023163"/>
    </source>
</evidence>
<dbReference type="CDD" id="cd07377">
    <property type="entry name" value="WHTH_GntR"/>
    <property type="match status" value="1"/>
</dbReference>
<dbReference type="SMART" id="SM00866">
    <property type="entry name" value="UTRA"/>
    <property type="match status" value="1"/>
</dbReference>
<sequence length="261" mass="28192">MSETTGGPVAEDVRRRILAMLAQGTLAPGARLGTERDMAEMFSVSRSTLRSALLPLSRAGVLERRTGRGGGTFIRTDVVERQTAESTGLPQLLAESGHASSTQVVGAERRPATPIEARALEMADDAEVFAIRRIRLADGTPLSVDLACFPVNLVPDLPAHPLDGSLYELLRASYGLVAVETTETIEVGTASGREAAWLEIGIRRPLLVITRVSRDEAGIPFEYSFDLFRADRVRLTSTSTVAREVKGVNSRATPRRSHRSG</sequence>
<keyword evidence="1" id="KW-0805">Transcription regulation</keyword>
<dbReference type="SUPFAM" id="SSF46785">
    <property type="entry name" value="Winged helix' DNA-binding domain"/>
    <property type="match status" value="1"/>
</dbReference>
<protein>
    <submittedName>
        <fullName evidence="5">Putative GntR family transcriptional regulator</fullName>
    </submittedName>
</protein>
<keyword evidence="2" id="KW-0238">DNA-binding</keyword>
<dbReference type="Pfam" id="PF07702">
    <property type="entry name" value="UTRA"/>
    <property type="match status" value="1"/>
</dbReference>
<dbReference type="InterPro" id="IPR000524">
    <property type="entry name" value="Tscrpt_reg_HTH_GntR"/>
</dbReference>
<dbReference type="InterPro" id="IPR011663">
    <property type="entry name" value="UTRA"/>
</dbReference>
<dbReference type="PROSITE" id="PS50949">
    <property type="entry name" value="HTH_GNTR"/>
    <property type="match status" value="1"/>
</dbReference>
<dbReference type="Gene3D" id="1.10.10.10">
    <property type="entry name" value="Winged helix-like DNA-binding domain superfamily/Winged helix DNA-binding domain"/>
    <property type="match status" value="1"/>
</dbReference>
<dbReference type="SMART" id="SM00345">
    <property type="entry name" value="HTH_GNTR"/>
    <property type="match status" value="1"/>
</dbReference>
<dbReference type="PANTHER" id="PTHR44846">
    <property type="entry name" value="MANNOSYL-D-GLYCERATE TRANSPORT/METABOLISM SYSTEM REPRESSOR MNGR-RELATED"/>
    <property type="match status" value="1"/>
</dbReference>
<dbReference type="SUPFAM" id="SSF64288">
    <property type="entry name" value="Chorismate lyase-like"/>
    <property type="match status" value="1"/>
</dbReference>
<reference evidence="5 6" key="1">
    <citation type="submission" date="2012-08" db="EMBL/GenBank/DDBJ databases">
        <title>Whole genome shotgun sequence of Gordonia namibiensis NBRC 108229.</title>
        <authorList>
            <person name="Isaki-Nakamura S."/>
            <person name="Hosoyama A."/>
            <person name="Tsuchikane K."/>
            <person name="Katsumata H."/>
            <person name="Baba S."/>
            <person name="Yamazaki S."/>
            <person name="Fujita N."/>
        </authorList>
    </citation>
    <scope>NUCLEOTIDE SEQUENCE [LARGE SCALE GENOMIC DNA]</scope>
    <source>
        <strain evidence="5 6">NBRC 108229</strain>
    </source>
</reference>
<evidence type="ECO:0000313" key="6">
    <source>
        <dbReference type="Proteomes" id="UP000035058"/>
    </source>
</evidence>
<dbReference type="GO" id="GO:0003700">
    <property type="term" value="F:DNA-binding transcription factor activity"/>
    <property type="evidence" value="ECO:0007669"/>
    <property type="project" value="InterPro"/>
</dbReference>